<gene>
    <name evidence="1" type="ORF">g.47262</name>
</gene>
<dbReference type="AlphaFoldDB" id="A0A1B6FEW5"/>
<proteinExistence type="predicted"/>
<protein>
    <submittedName>
        <fullName evidence="1">Uncharacterized protein</fullName>
    </submittedName>
</protein>
<reference evidence="1" key="1">
    <citation type="submission" date="2015-11" db="EMBL/GenBank/DDBJ databases">
        <title>De novo transcriptome assembly of four potential Pierce s Disease insect vectors from Arizona vineyards.</title>
        <authorList>
            <person name="Tassone E.E."/>
        </authorList>
    </citation>
    <scope>NUCLEOTIDE SEQUENCE</scope>
</reference>
<sequence>MQTADLDLAAVLIQNVALSLQNSMMNSLQQASLLPVNSPAATALNIQALESYFTLQRLTTVPTVTADTVTNNNTIVVSKHGLDDDDLSEDVDLAEEVEEDLALL</sequence>
<dbReference type="EMBL" id="GECZ01021031">
    <property type="protein sequence ID" value="JAS48738.1"/>
    <property type="molecule type" value="Transcribed_RNA"/>
</dbReference>
<accession>A0A1B6FEW5</accession>
<feature type="non-terminal residue" evidence="1">
    <location>
        <position position="104"/>
    </location>
</feature>
<name>A0A1B6FEW5_9HEMI</name>
<organism evidence="1">
    <name type="scientific">Cuerna arida</name>
    <dbReference type="NCBI Taxonomy" id="1464854"/>
    <lineage>
        <taxon>Eukaryota</taxon>
        <taxon>Metazoa</taxon>
        <taxon>Ecdysozoa</taxon>
        <taxon>Arthropoda</taxon>
        <taxon>Hexapoda</taxon>
        <taxon>Insecta</taxon>
        <taxon>Pterygota</taxon>
        <taxon>Neoptera</taxon>
        <taxon>Paraneoptera</taxon>
        <taxon>Hemiptera</taxon>
        <taxon>Auchenorrhyncha</taxon>
        <taxon>Membracoidea</taxon>
        <taxon>Cicadellidae</taxon>
        <taxon>Cicadellinae</taxon>
        <taxon>Proconiini</taxon>
        <taxon>Cuerna</taxon>
    </lineage>
</organism>
<evidence type="ECO:0000313" key="1">
    <source>
        <dbReference type="EMBL" id="JAS48738.1"/>
    </source>
</evidence>